<reference evidence="1 2" key="1">
    <citation type="submission" date="2019-06" db="EMBL/GenBank/DDBJ databases">
        <authorList>
            <person name="Broberg M."/>
        </authorList>
    </citation>
    <scope>NUCLEOTIDE SEQUENCE [LARGE SCALE GENOMIC DNA]</scope>
</reference>
<name>A0ABY6UZP8_BIOOC</name>
<feature type="non-terminal residue" evidence="1">
    <location>
        <position position="53"/>
    </location>
</feature>
<protein>
    <submittedName>
        <fullName evidence="1">Uncharacterized protein</fullName>
    </submittedName>
</protein>
<accession>A0ABY6UZP8</accession>
<organism evidence="1 2">
    <name type="scientific">Bionectria ochroleuca</name>
    <name type="common">Gliocladium roseum</name>
    <dbReference type="NCBI Taxonomy" id="29856"/>
    <lineage>
        <taxon>Eukaryota</taxon>
        <taxon>Fungi</taxon>
        <taxon>Dikarya</taxon>
        <taxon>Ascomycota</taxon>
        <taxon>Pezizomycotina</taxon>
        <taxon>Sordariomycetes</taxon>
        <taxon>Hypocreomycetidae</taxon>
        <taxon>Hypocreales</taxon>
        <taxon>Bionectriaceae</taxon>
        <taxon>Clonostachys</taxon>
    </lineage>
</organism>
<gene>
    <name evidence="1" type="ORF">CLO192961_LOCUS458075</name>
</gene>
<dbReference type="EMBL" id="CABFNS010000935">
    <property type="protein sequence ID" value="VUC36941.1"/>
    <property type="molecule type" value="Genomic_DNA"/>
</dbReference>
<evidence type="ECO:0000313" key="1">
    <source>
        <dbReference type="EMBL" id="VUC36941.1"/>
    </source>
</evidence>
<evidence type="ECO:0000313" key="2">
    <source>
        <dbReference type="Proteomes" id="UP000766486"/>
    </source>
</evidence>
<keyword evidence="2" id="KW-1185">Reference proteome</keyword>
<dbReference type="Proteomes" id="UP000766486">
    <property type="component" value="Unassembled WGS sequence"/>
</dbReference>
<sequence>MRQTLCCCLSSIYTEIAIPFLNFPIAFIRPLELTIPDWRYQSPDNVHHDHDLQ</sequence>
<proteinExistence type="predicted"/>
<comment type="caution">
    <text evidence="1">The sequence shown here is derived from an EMBL/GenBank/DDBJ whole genome shotgun (WGS) entry which is preliminary data.</text>
</comment>